<dbReference type="GeneID" id="87879414"/>
<accession>A0AAJ0ID04</accession>
<reference evidence="2 3" key="1">
    <citation type="journal article" date="2023" name="Mol. Phylogenet. Evol.">
        <title>Genome-scale phylogeny and comparative genomics of the fungal order Sordariales.</title>
        <authorList>
            <person name="Hensen N."/>
            <person name="Bonometti L."/>
            <person name="Westerberg I."/>
            <person name="Brannstrom I.O."/>
            <person name="Guillou S."/>
            <person name="Cros-Aarteil S."/>
            <person name="Calhoun S."/>
            <person name="Haridas S."/>
            <person name="Kuo A."/>
            <person name="Mondo S."/>
            <person name="Pangilinan J."/>
            <person name="Riley R."/>
            <person name="LaButti K."/>
            <person name="Andreopoulos B."/>
            <person name="Lipzen A."/>
            <person name="Chen C."/>
            <person name="Yan M."/>
            <person name="Daum C."/>
            <person name="Ng V."/>
            <person name="Clum A."/>
            <person name="Steindorff A."/>
            <person name="Ohm R.A."/>
            <person name="Martin F."/>
            <person name="Silar P."/>
            <person name="Natvig D.O."/>
            <person name="Lalanne C."/>
            <person name="Gautier V."/>
            <person name="Ament-Velasquez S.L."/>
            <person name="Kruys A."/>
            <person name="Hutchinson M.I."/>
            <person name="Powell A.J."/>
            <person name="Barry K."/>
            <person name="Miller A.N."/>
            <person name="Grigoriev I.V."/>
            <person name="Debuchy R."/>
            <person name="Gladieux P."/>
            <person name="Hiltunen Thoren M."/>
            <person name="Johannesson H."/>
        </authorList>
    </citation>
    <scope>NUCLEOTIDE SEQUENCE [LARGE SCALE GENOMIC DNA]</scope>
    <source>
        <strain evidence="2 3">FGSC 10403</strain>
    </source>
</reference>
<keyword evidence="1" id="KW-0732">Signal</keyword>
<gene>
    <name evidence="2" type="ORF">B0T23DRAFT_78825</name>
</gene>
<evidence type="ECO:0000256" key="1">
    <source>
        <dbReference type="SAM" id="SignalP"/>
    </source>
</evidence>
<keyword evidence="3" id="KW-1185">Reference proteome</keyword>
<evidence type="ECO:0000313" key="2">
    <source>
        <dbReference type="EMBL" id="KAK3497240.1"/>
    </source>
</evidence>
<dbReference type="Proteomes" id="UP001285908">
    <property type="component" value="Unassembled WGS sequence"/>
</dbReference>
<evidence type="ECO:0008006" key="4">
    <source>
        <dbReference type="Google" id="ProtNLM"/>
    </source>
</evidence>
<organism evidence="2 3">
    <name type="scientific">Neurospora hispaniola</name>
    <dbReference type="NCBI Taxonomy" id="588809"/>
    <lineage>
        <taxon>Eukaryota</taxon>
        <taxon>Fungi</taxon>
        <taxon>Dikarya</taxon>
        <taxon>Ascomycota</taxon>
        <taxon>Pezizomycotina</taxon>
        <taxon>Sordariomycetes</taxon>
        <taxon>Sordariomycetidae</taxon>
        <taxon>Sordariales</taxon>
        <taxon>Sordariaceae</taxon>
        <taxon>Neurospora</taxon>
    </lineage>
</organism>
<evidence type="ECO:0000313" key="3">
    <source>
        <dbReference type="Proteomes" id="UP001285908"/>
    </source>
</evidence>
<feature type="signal peptide" evidence="1">
    <location>
        <begin position="1"/>
        <end position="16"/>
    </location>
</feature>
<dbReference type="EMBL" id="JAULSX010000002">
    <property type="protein sequence ID" value="KAK3497240.1"/>
    <property type="molecule type" value="Genomic_DNA"/>
</dbReference>
<name>A0AAJ0ID04_9PEZI</name>
<sequence>MILLAWFCVTISTNSAMRRHSLFLDSGNVHGFRHWSILYLILTEPSTVPSWLPPCYIAKTLRMLCDSWVIERRINQRNLDHQYLNLGCTVVDRNRTF</sequence>
<protein>
    <recommendedName>
        <fullName evidence="4">Secreted protein</fullName>
    </recommendedName>
</protein>
<comment type="caution">
    <text evidence="2">The sequence shown here is derived from an EMBL/GenBank/DDBJ whole genome shotgun (WGS) entry which is preliminary data.</text>
</comment>
<proteinExistence type="predicted"/>
<dbReference type="RefSeq" id="XP_062695504.1">
    <property type="nucleotide sequence ID" value="XM_062841792.1"/>
</dbReference>
<feature type="chain" id="PRO_5042581848" description="Secreted protein" evidence="1">
    <location>
        <begin position="17"/>
        <end position="97"/>
    </location>
</feature>
<dbReference type="AlphaFoldDB" id="A0AAJ0ID04"/>